<dbReference type="EMBL" id="BK003084">
    <property type="protein sequence ID" value="DAA03284.1"/>
    <property type="molecule type" value="Genomic_DNA"/>
</dbReference>
<sequence length="79" mass="8904">MNIYLPAYCNLKHRFQLEFGACSIVPGASVASTLAEESLSNTLNTKGVCNQDQDRLARRFDMIMVFEPRIACTFRMRAA</sequence>
<organism evidence="1">
    <name type="scientific">Drosophila melanogaster</name>
    <name type="common">Fruit fly</name>
    <dbReference type="NCBI Taxonomy" id="7227"/>
    <lineage>
        <taxon>Eukaryota</taxon>
        <taxon>Metazoa</taxon>
        <taxon>Ecdysozoa</taxon>
        <taxon>Arthropoda</taxon>
        <taxon>Hexapoda</taxon>
        <taxon>Insecta</taxon>
        <taxon>Pterygota</taxon>
        <taxon>Neoptera</taxon>
        <taxon>Endopterygota</taxon>
        <taxon>Diptera</taxon>
        <taxon>Brachycera</taxon>
        <taxon>Muscomorpha</taxon>
        <taxon>Ephydroidea</taxon>
        <taxon>Drosophilidae</taxon>
        <taxon>Drosophila</taxon>
        <taxon>Sophophora</taxon>
    </lineage>
</organism>
<dbReference type="AlphaFoldDB" id="Q6III2"/>
<accession>Q6III2</accession>
<evidence type="ECO:0000313" key="1">
    <source>
        <dbReference type="EMBL" id="DAA03284.1"/>
    </source>
</evidence>
<protein>
    <submittedName>
        <fullName evidence="1">HDC18180</fullName>
    </submittedName>
</protein>
<gene>
    <name evidence="1" type="ORF">HDC18180</name>
</gene>
<name>Q6III2_DROME</name>
<reference evidence="1" key="1">
    <citation type="journal article" date="2003" name="Genome Biol.">
        <title>An integrated gene annotation and transcriptional profiling approach towards the full gene content of the Drosophila genome.</title>
        <authorList>
            <person name="Hild M."/>
            <person name="Beckmann B."/>
            <person name="Haas S.A."/>
            <person name="Koch B."/>
            <person name="Solovyev V."/>
            <person name="Busold C."/>
            <person name="Fellenberg K."/>
            <person name="Boutros M."/>
            <person name="Vingron M."/>
            <person name="Sauer F."/>
            <person name="Hoheisel J.D."/>
            <person name="Paro R."/>
        </authorList>
    </citation>
    <scope>NUCLEOTIDE SEQUENCE</scope>
</reference>
<proteinExistence type="predicted"/>